<reference evidence="3 4" key="1">
    <citation type="submission" date="2016-11" db="EMBL/GenBank/DDBJ databases">
        <authorList>
            <person name="Jaros S."/>
            <person name="Januszkiewicz K."/>
            <person name="Wedrychowicz H."/>
        </authorList>
    </citation>
    <scope>NUCLEOTIDE SEQUENCE [LARGE SCALE GENOMIC DNA]</scope>
    <source>
        <strain evidence="3 4">DSM 28715</strain>
    </source>
</reference>
<organism evidence="3 4">
    <name type="scientific">Cognatiyoonia sediminum</name>
    <dbReference type="NCBI Taxonomy" id="1508389"/>
    <lineage>
        <taxon>Bacteria</taxon>
        <taxon>Pseudomonadati</taxon>
        <taxon>Pseudomonadota</taxon>
        <taxon>Alphaproteobacteria</taxon>
        <taxon>Rhodobacterales</taxon>
        <taxon>Paracoccaceae</taxon>
        <taxon>Cognatiyoonia</taxon>
    </lineage>
</organism>
<feature type="chain" id="PRO_5012906418" description="Oxidoreductase molybdopterin-binding domain-containing protein" evidence="1">
    <location>
        <begin position="21"/>
        <end position="161"/>
    </location>
</feature>
<gene>
    <name evidence="3" type="ORF">SAMN05444003_3074</name>
</gene>
<dbReference type="Pfam" id="PF00174">
    <property type="entry name" value="Oxidored_molyb"/>
    <property type="match status" value="1"/>
</dbReference>
<feature type="domain" description="Oxidoreductase molybdopterin-binding" evidence="2">
    <location>
        <begin position="32"/>
        <end position="134"/>
    </location>
</feature>
<dbReference type="Gene3D" id="3.90.420.10">
    <property type="entry name" value="Oxidoreductase, molybdopterin-binding domain"/>
    <property type="match status" value="1"/>
</dbReference>
<keyword evidence="4" id="KW-1185">Reference proteome</keyword>
<sequence length="161" mass="17975">MSIFFKLFAILLVTTGLAIASEDSAEVVLTLRFENRTQEPVEFTLEDLNAFGEDQFSTTTIWTTGPQTFSGVSLKSFLNSLGIENGTILASAINDYTVEIPVSDAVIDGPMIAYRLNGEEMSIRDKGPLWIVYPYDSKSEYQAEVIYSRSIWQLDRIAIVD</sequence>
<dbReference type="Proteomes" id="UP000184074">
    <property type="component" value="Unassembled WGS sequence"/>
</dbReference>
<dbReference type="InterPro" id="IPR000572">
    <property type="entry name" value="OxRdtase_Mopterin-bd_dom"/>
</dbReference>
<feature type="signal peptide" evidence="1">
    <location>
        <begin position="1"/>
        <end position="20"/>
    </location>
</feature>
<accession>A0A1M5SS44</accession>
<dbReference type="STRING" id="1508389.SAMN05444003_3074"/>
<evidence type="ECO:0000313" key="4">
    <source>
        <dbReference type="Proteomes" id="UP000184074"/>
    </source>
</evidence>
<protein>
    <recommendedName>
        <fullName evidence="2">Oxidoreductase molybdopterin-binding domain-containing protein</fullName>
    </recommendedName>
</protein>
<evidence type="ECO:0000259" key="2">
    <source>
        <dbReference type="Pfam" id="PF00174"/>
    </source>
</evidence>
<dbReference type="OrthoDB" id="9798763at2"/>
<dbReference type="RefSeq" id="WP_072902609.1">
    <property type="nucleotide sequence ID" value="NZ_FQXB01000007.1"/>
</dbReference>
<proteinExistence type="predicted"/>
<dbReference type="InterPro" id="IPR036374">
    <property type="entry name" value="OxRdtase_Mopterin-bd_sf"/>
</dbReference>
<dbReference type="SUPFAM" id="SSF56524">
    <property type="entry name" value="Oxidoreductase molybdopterin-binding domain"/>
    <property type="match status" value="1"/>
</dbReference>
<evidence type="ECO:0000313" key="3">
    <source>
        <dbReference type="EMBL" id="SHH41349.1"/>
    </source>
</evidence>
<evidence type="ECO:0000256" key="1">
    <source>
        <dbReference type="SAM" id="SignalP"/>
    </source>
</evidence>
<dbReference type="AlphaFoldDB" id="A0A1M5SS44"/>
<dbReference type="EMBL" id="FQXB01000007">
    <property type="protein sequence ID" value="SHH41349.1"/>
    <property type="molecule type" value="Genomic_DNA"/>
</dbReference>
<keyword evidence="1" id="KW-0732">Signal</keyword>
<name>A0A1M5SS44_9RHOB</name>